<dbReference type="PANTHER" id="PTHR43285">
    <property type="entry name" value="ANTHRANILATE PHOSPHORIBOSYLTRANSFERASE"/>
    <property type="match status" value="1"/>
</dbReference>
<evidence type="ECO:0000259" key="5">
    <source>
        <dbReference type="Pfam" id="PF02885"/>
    </source>
</evidence>
<dbReference type="RefSeq" id="WP_008059184.1">
    <property type="nucleotide sequence ID" value="NZ_AFHG01000030.1"/>
</dbReference>
<dbReference type="Gene3D" id="1.20.970.10">
    <property type="entry name" value="Transferase, Pyrimidine Nucleoside Phosphorylase, Chain C"/>
    <property type="match status" value="1"/>
</dbReference>
<dbReference type="PANTHER" id="PTHR43285:SF4">
    <property type="entry name" value="TRANSFERASE"/>
    <property type="match status" value="1"/>
</dbReference>
<feature type="domain" description="Glycosyl transferase family 3" evidence="4">
    <location>
        <begin position="101"/>
        <end position="325"/>
    </location>
</feature>
<dbReference type="InterPro" id="IPR017459">
    <property type="entry name" value="Glycosyl_Trfase_fam3_N_dom"/>
</dbReference>
<dbReference type="EMBL" id="AFHG01000030">
    <property type="protein sequence ID" value="EGK73028.1"/>
    <property type="molecule type" value="Genomic_DNA"/>
</dbReference>
<dbReference type="InterPro" id="IPR036320">
    <property type="entry name" value="Glycosyl_Trfase_fam3_N_dom_sf"/>
</dbReference>
<evidence type="ECO:0000256" key="3">
    <source>
        <dbReference type="ARBA" id="ARBA00022822"/>
    </source>
</evidence>
<keyword evidence="3" id="KW-0822">Tryptophan biosynthesis</keyword>
<comment type="caution">
    <text evidence="6">The sequence shown here is derived from an EMBL/GenBank/DDBJ whole genome shotgun (WGS) entry which is preliminary data.</text>
</comment>
<dbReference type="AlphaFoldDB" id="F5R9F8"/>
<feature type="domain" description="Glycosyl transferase family 3 N-terminal" evidence="5">
    <location>
        <begin position="11"/>
        <end position="72"/>
    </location>
</feature>
<reference evidence="6 7" key="1">
    <citation type="journal article" date="2011" name="J. Bacteriol.">
        <title>Genome sequence of Methyloversatilis universalis FAM5T, a methylotrophic representative of the order Rhodocyclales.</title>
        <authorList>
            <person name="Kittichotirat W."/>
            <person name="Good N.M."/>
            <person name="Hall R."/>
            <person name="Bringel F."/>
            <person name="Lajus A."/>
            <person name="Medigue C."/>
            <person name="Smalley N.E."/>
            <person name="Beck D."/>
            <person name="Bumgarner R."/>
            <person name="Vuilleumier S."/>
            <person name="Kalyuzhnaya M.G."/>
        </authorList>
    </citation>
    <scope>NUCLEOTIDE SEQUENCE [LARGE SCALE GENOMIC DNA]</scope>
    <source>
        <strain evidence="7">ATCC BAA-1314 / JCM 13912 / FAM5</strain>
    </source>
</reference>
<dbReference type="Pfam" id="PF02885">
    <property type="entry name" value="Glycos_trans_3N"/>
    <property type="match status" value="1"/>
</dbReference>
<evidence type="ECO:0008006" key="8">
    <source>
        <dbReference type="Google" id="ProtNLM"/>
    </source>
</evidence>
<keyword evidence="3" id="KW-0028">Amino-acid biosynthesis</keyword>
<keyword evidence="3" id="KW-0057">Aromatic amino acid biosynthesis</keyword>
<evidence type="ECO:0000259" key="4">
    <source>
        <dbReference type="Pfam" id="PF00591"/>
    </source>
</evidence>
<dbReference type="GO" id="GO:0000162">
    <property type="term" value="P:L-tryptophan biosynthetic process"/>
    <property type="evidence" value="ECO:0007669"/>
    <property type="project" value="UniProtKB-KW"/>
</dbReference>
<evidence type="ECO:0000313" key="6">
    <source>
        <dbReference type="EMBL" id="EGK73028.1"/>
    </source>
</evidence>
<dbReference type="NCBIfam" id="NF006005">
    <property type="entry name" value="PRK08136.1"/>
    <property type="match status" value="1"/>
</dbReference>
<sequence>MLSPQSLTEMLSALGRGADDARDLAEHEAHGLFADMLDGRIPALELGALLTSLRWKHETADELRGFARALNERVPTLELPPHLPRMVVIPSYARAGQAPNLMPLLAIMLARLDVPVLIHGLSGRGAPAGSLDVLERLGHLPCATLHEAQDTLHAGRCAVLATEVLNPALDGLIRLRDRMGHRNTAHVVAKLLDPAPLHSLRVICVADPQLLSRLQDTFLRSPEQALLMRAPDDDGFADPLRRPRIELFERMTSRTLFEAENGALPLTNPLPPASDVDATARCIREMLDGQRAIPQPVLNQVAACLYGSGAARDLTHAKATVSLGLAHGPH</sequence>
<dbReference type="GO" id="GO:0004048">
    <property type="term" value="F:anthranilate phosphoribosyltransferase activity"/>
    <property type="evidence" value="ECO:0007669"/>
    <property type="project" value="InterPro"/>
</dbReference>
<dbReference type="InterPro" id="IPR000312">
    <property type="entry name" value="Glycosyl_Trfase_fam3"/>
</dbReference>
<dbReference type="eggNOG" id="COG0547">
    <property type="taxonomic scope" value="Bacteria"/>
</dbReference>
<dbReference type="GO" id="GO:0005829">
    <property type="term" value="C:cytosol"/>
    <property type="evidence" value="ECO:0007669"/>
    <property type="project" value="TreeGrafter"/>
</dbReference>
<dbReference type="STRING" id="1000565.METUNv1_00866"/>
<keyword evidence="7" id="KW-1185">Reference proteome</keyword>
<accession>F5R9F8</accession>
<evidence type="ECO:0000313" key="7">
    <source>
        <dbReference type="Proteomes" id="UP000005019"/>
    </source>
</evidence>
<name>F5R9F8_METUF</name>
<dbReference type="InterPro" id="IPR005940">
    <property type="entry name" value="Anthranilate_Pribosyl_Tfrase"/>
</dbReference>
<organism evidence="6 7">
    <name type="scientific">Methyloversatilis universalis (strain ATCC BAA-1314 / DSM 25237 / JCM 13912 / CCUG 52030 / FAM5)</name>
    <dbReference type="NCBI Taxonomy" id="1000565"/>
    <lineage>
        <taxon>Bacteria</taxon>
        <taxon>Pseudomonadati</taxon>
        <taxon>Pseudomonadota</taxon>
        <taxon>Betaproteobacteria</taxon>
        <taxon>Nitrosomonadales</taxon>
        <taxon>Sterolibacteriaceae</taxon>
        <taxon>Methyloversatilis</taxon>
    </lineage>
</organism>
<dbReference type="SUPFAM" id="SSF47648">
    <property type="entry name" value="Nucleoside phosphorylase/phosphoribosyltransferase N-terminal domain"/>
    <property type="match status" value="1"/>
</dbReference>
<evidence type="ECO:0000256" key="1">
    <source>
        <dbReference type="ARBA" id="ARBA00022676"/>
    </source>
</evidence>
<dbReference type="Pfam" id="PF00591">
    <property type="entry name" value="Glycos_transf_3"/>
    <property type="match status" value="1"/>
</dbReference>
<dbReference type="SUPFAM" id="SSF52418">
    <property type="entry name" value="Nucleoside phosphorylase/phosphoribosyltransferase catalytic domain"/>
    <property type="match status" value="1"/>
</dbReference>
<dbReference type="InterPro" id="IPR035902">
    <property type="entry name" value="Nuc_phospho_transferase"/>
</dbReference>
<dbReference type="Gene3D" id="3.40.1030.10">
    <property type="entry name" value="Nucleoside phosphorylase/phosphoribosyltransferase catalytic domain"/>
    <property type="match status" value="1"/>
</dbReference>
<dbReference type="OrthoDB" id="9768896at2"/>
<gene>
    <name evidence="6" type="ORF">METUNv1_00866</name>
</gene>
<keyword evidence="1" id="KW-0328">Glycosyltransferase</keyword>
<evidence type="ECO:0000256" key="2">
    <source>
        <dbReference type="ARBA" id="ARBA00022679"/>
    </source>
</evidence>
<keyword evidence="2" id="KW-0808">Transferase</keyword>
<dbReference type="Proteomes" id="UP000005019">
    <property type="component" value="Unassembled WGS sequence"/>
</dbReference>
<protein>
    <recommendedName>
        <fullName evidence="8">DNA-binding protein YbiB</fullName>
    </recommendedName>
</protein>
<proteinExistence type="predicted"/>